<dbReference type="SUPFAM" id="SSF56801">
    <property type="entry name" value="Acetyl-CoA synthetase-like"/>
    <property type="match status" value="1"/>
</dbReference>
<dbReference type="InterPro" id="IPR000873">
    <property type="entry name" value="AMP-dep_synth/lig_dom"/>
</dbReference>
<evidence type="ECO:0000313" key="4">
    <source>
        <dbReference type="Proteomes" id="UP000189059"/>
    </source>
</evidence>
<protein>
    <recommendedName>
        <fullName evidence="2">AMP-dependent synthetase/ligase domain-containing protein</fullName>
    </recommendedName>
</protein>
<comment type="similarity">
    <text evidence="1">Belongs to the ATP-dependent AMP-binding enzyme family.</text>
</comment>
<name>A0ABX3JZQ3_9BACL</name>
<dbReference type="RefSeq" id="WP_077567448.1">
    <property type="nucleotide sequence ID" value="NZ_MRVI01000001.1"/>
</dbReference>
<dbReference type="PANTHER" id="PTHR22754:SF32">
    <property type="entry name" value="DISCO-INTERACTING PROTEIN 2"/>
    <property type="match status" value="1"/>
</dbReference>
<dbReference type="PANTHER" id="PTHR22754">
    <property type="entry name" value="DISCO-INTERACTING PROTEIN 2 DIP2 -RELATED"/>
    <property type="match status" value="1"/>
</dbReference>
<sequence>MDVRSSLMFSELMEARAKKSPSERALVFLENGEDETAVLSYSDLHERAKVIARHLKDRGLDGERIMLLFPSGADYVAALLGCIYSGAIAVPAYPPRNNYHARRIAVIARDSGAHAALALSHHCADISNRLKMLEENWDGDVIPLI</sequence>
<accession>A0ABX3JZQ3</accession>
<dbReference type="EMBL" id="MRVI01000001">
    <property type="protein sequence ID" value="OOC62670.1"/>
    <property type="molecule type" value="Genomic_DNA"/>
</dbReference>
<dbReference type="Proteomes" id="UP000189059">
    <property type="component" value="Unassembled WGS sequence"/>
</dbReference>
<gene>
    <name evidence="3" type="ORF">BBD40_12875</name>
</gene>
<keyword evidence="4" id="KW-1185">Reference proteome</keyword>
<proteinExistence type="inferred from homology"/>
<organism evidence="3 4">
    <name type="scientific">Paenibacillus ihbetae</name>
    <dbReference type="NCBI Taxonomy" id="1870820"/>
    <lineage>
        <taxon>Bacteria</taxon>
        <taxon>Bacillati</taxon>
        <taxon>Bacillota</taxon>
        <taxon>Bacilli</taxon>
        <taxon>Bacillales</taxon>
        <taxon>Paenibacillaceae</taxon>
        <taxon>Paenibacillus</taxon>
    </lineage>
</organism>
<dbReference type="Gene3D" id="3.40.50.12780">
    <property type="entry name" value="N-terminal domain of ligase-like"/>
    <property type="match status" value="1"/>
</dbReference>
<reference evidence="3 4" key="1">
    <citation type="submission" date="2016-12" db="EMBL/GenBank/DDBJ databases">
        <title>Genome sequencing and description of Paenibacillus sp. nov. from high altitude lake in the Indian Trans- Himalayas.</title>
        <authorList>
            <person name="Kiran S."/>
            <person name="Swarnkar M.K."/>
            <person name="Rana A."/>
            <person name="Tewari R."/>
            <person name="Gulati A."/>
        </authorList>
    </citation>
    <scope>NUCLEOTIDE SEQUENCE [LARGE SCALE GENOMIC DNA]</scope>
    <source>
        <strain evidence="3 4">IHBB 9951</strain>
    </source>
</reference>
<evidence type="ECO:0000256" key="1">
    <source>
        <dbReference type="ARBA" id="ARBA00006432"/>
    </source>
</evidence>
<dbReference type="Pfam" id="PF00501">
    <property type="entry name" value="AMP-binding"/>
    <property type="match status" value="1"/>
</dbReference>
<comment type="caution">
    <text evidence="3">The sequence shown here is derived from an EMBL/GenBank/DDBJ whole genome shotgun (WGS) entry which is preliminary data.</text>
</comment>
<evidence type="ECO:0000313" key="3">
    <source>
        <dbReference type="EMBL" id="OOC62670.1"/>
    </source>
</evidence>
<feature type="domain" description="AMP-dependent synthetase/ligase" evidence="2">
    <location>
        <begin position="14"/>
        <end position="133"/>
    </location>
</feature>
<dbReference type="InterPro" id="IPR042099">
    <property type="entry name" value="ANL_N_sf"/>
</dbReference>
<evidence type="ECO:0000259" key="2">
    <source>
        <dbReference type="Pfam" id="PF00501"/>
    </source>
</evidence>